<evidence type="ECO:0000313" key="6">
    <source>
        <dbReference type="EMBL" id="NDY42098.1"/>
    </source>
</evidence>
<evidence type="ECO:0000256" key="5">
    <source>
        <dbReference type="HAMAP-Rule" id="MF_00658"/>
    </source>
</evidence>
<keyword evidence="1 5" id="KW-0489">Methyltransferase</keyword>
<dbReference type="GO" id="GO:0005737">
    <property type="term" value="C:cytoplasm"/>
    <property type="evidence" value="ECO:0007669"/>
    <property type="project" value="UniProtKB-SubCell"/>
</dbReference>
<keyword evidence="7" id="KW-1185">Reference proteome</keyword>
<feature type="binding site" evidence="5">
    <location>
        <position position="105"/>
    </location>
    <ligand>
        <name>S-adenosyl-L-methionine</name>
        <dbReference type="ChEBI" id="CHEBI:59789"/>
    </ligand>
</feature>
<feature type="binding site" evidence="5">
    <location>
        <position position="73"/>
    </location>
    <ligand>
        <name>S-adenosyl-L-methionine</name>
        <dbReference type="ChEBI" id="CHEBI:59789"/>
    </ligand>
</feature>
<dbReference type="PIRSF" id="PIRSF004505">
    <property type="entry name" value="MT_bac"/>
    <property type="match status" value="1"/>
</dbReference>
<dbReference type="EC" id="2.1.1.177" evidence="5"/>
<dbReference type="Pfam" id="PF02590">
    <property type="entry name" value="SPOUT_MTase"/>
    <property type="match status" value="1"/>
</dbReference>
<dbReference type="PANTHER" id="PTHR33603">
    <property type="entry name" value="METHYLTRANSFERASE"/>
    <property type="match status" value="1"/>
</dbReference>
<keyword evidence="5" id="KW-0698">rRNA processing</keyword>
<evidence type="ECO:0000313" key="7">
    <source>
        <dbReference type="Proteomes" id="UP000469346"/>
    </source>
</evidence>
<comment type="similarity">
    <text evidence="4 5">Belongs to the RNA methyltransferase RlmH family.</text>
</comment>
<keyword evidence="2 5" id="KW-0808">Transferase</keyword>
<keyword evidence="5" id="KW-0963">Cytoplasm</keyword>
<feature type="binding site" evidence="5">
    <location>
        <begin position="124"/>
        <end position="129"/>
    </location>
    <ligand>
        <name>S-adenosyl-L-methionine</name>
        <dbReference type="ChEBI" id="CHEBI:59789"/>
    </ligand>
</feature>
<sequence length="156" mass="16710">MRLSLLWVGKTRETWLKAGLDAYLSRLGHYMTVSVREVKDARPGGRGGRAAAVRAEGHRLLAAVPPGAHLVALDERGRAFDSPGLAAFLGALEDRGVRDLAVAAGGAYGLDAAVLDRAETVLSLSPLTLTHEMARLVCVEQLYRACTIRAGTPYHH</sequence>
<name>A0A6N9TM26_DISTH</name>
<comment type="subunit">
    <text evidence="5">Homodimer.</text>
</comment>
<dbReference type="HAMAP" id="MF_00658">
    <property type="entry name" value="23SrRNA_methyltr_H"/>
    <property type="match status" value="1"/>
</dbReference>
<dbReference type="EMBL" id="JAAGRR010000034">
    <property type="protein sequence ID" value="NDY42098.1"/>
    <property type="molecule type" value="Genomic_DNA"/>
</dbReference>
<protein>
    <recommendedName>
        <fullName evidence="5">Ribosomal RNA large subunit methyltransferase H</fullName>
        <ecNumber evidence="5">2.1.1.177</ecNumber>
    </recommendedName>
    <alternativeName>
        <fullName evidence="5">23S rRNA (pseudouridine1915-N3)-methyltransferase</fullName>
    </alternativeName>
    <alternativeName>
        <fullName evidence="5">23S rRNA m3Psi1915 methyltransferase</fullName>
    </alternativeName>
    <alternativeName>
        <fullName evidence="5">rRNA (pseudouridine-N3-)-methyltransferase RlmH</fullName>
    </alternativeName>
</protein>
<evidence type="ECO:0000256" key="3">
    <source>
        <dbReference type="ARBA" id="ARBA00022691"/>
    </source>
</evidence>
<evidence type="ECO:0000256" key="1">
    <source>
        <dbReference type="ARBA" id="ARBA00022603"/>
    </source>
</evidence>
<dbReference type="SUPFAM" id="SSF75217">
    <property type="entry name" value="alpha/beta knot"/>
    <property type="match status" value="1"/>
</dbReference>
<evidence type="ECO:0000256" key="4">
    <source>
        <dbReference type="ARBA" id="ARBA00038303"/>
    </source>
</evidence>
<comment type="subcellular location">
    <subcellularLocation>
        <location evidence="5">Cytoplasm</location>
    </subcellularLocation>
</comment>
<dbReference type="PANTHER" id="PTHR33603:SF1">
    <property type="entry name" value="RIBOSOMAL RNA LARGE SUBUNIT METHYLTRANSFERASE H"/>
    <property type="match status" value="1"/>
</dbReference>
<dbReference type="InterPro" id="IPR029028">
    <property type="entry name" value="Alpha/beta_knot_MTases"/>
</dbReference>
<dbReference type="CDD" id="cd18081">
    <property type="entry name" value="RlmH-like"/>
    <property type="match status" value="1"/>
</dbReference>
<reference evidence="6 7" key="1">
    <citation type="submission" date="2020-02" db="EMBL/GenBank/DDBJ databases">
        <title>Comparative genomics of sulfur disproportionating microorganisms.</title>
        <authorList>
            <person name="Ward L.M."/>
            <person name="Bertran E."/>
            <person name="Johnston D.T."/>
        </authorList>
    </citation>
    <scope>NUCLEOTIDE SEQUENCE [LARGE SCALE GENOMIC DNA]</scope>
    <source>
        <strain evidence="6 7">DSM 100025</strain>
    </source>
</reference>
<dbReference type="AlphaFoldDB" id="A0A6N9TM26"/>
<keyword evidence="3 5" id="KW-0949">S-adenosyl-L-methionine</keyword>
<dbReference type="GO" id="GO:0070038">
    <property type="term" value="F:rRNA (pseudouridine-N3-)-methyltransferase activity"/>
    <property type="evidence" value="ECO:0007669"/>
    <property type="project" value="UniProtKB-UniRule"/>
</dbReference>
<comment type="function">
    <text evidence="5">Specifically methylates the pseudouridine at position 1915 (m3Psi1915) in 23S rRNA.</text>
</comment>
<accession>A0A6N9TM26</accession>
<organism evidence="6 7">
    <name type="scientific">Dissulfurirhabdus thermomarina</name>
    <dbReference type="NCBI Taxonomy" id="1765737"/>
    <lineage>
        <taxon>Bacteria</taxon>
        <taxon>Deltaproteobacteria</taxon>
        <taxon>Dissulfurirhabdaceae</taxon>
        <taxon>Dissulfurirhabdus</taxon>
    </lineage>
</organism>
<comment type="caution">
    <text evidence="6">The sequence shown here is derived from an EMBL/GenBank/DDBJ whole genome shotgun (WGS) entry which is preliminary data.</text>
</comment>
<comment type="catalytic activity">
    <reaction evidence="5">
        <text>pseudouridine(1915) in 23S rRNA + S-adenosyl-L-methionine = N(3)-methylpseudouridine(1915) in 23S rRNA + S-adenosyl-L-homocysteine + H(+)</text>
        <dbReference type="Rhea" id="RHEA:42752"/>
        <dbReference type="Rhea" id="RHEA-COMP:10221"/>
        <dbReference type="Rhea" id="RHEA-COMP:10222"/>
        <dbReference type="ChEBI" id="CHEBI:15378"/>
        <dbReference type="ChEBI" id="CHEBI:57856"/>
        <dbReference type="ChEBI" id="CHEBI:59789"/>
        <dbReference type="ChEBI" id="CHEBI:65314"/>
        <dbReference type="ChEBI" id="CHEBI:74486"/>
        <dbReference type="EC" id="2.1.1.177"/>
    </reaction>
</comment>
<dbReference type="InterPro" id="IPR029026">
    <property type="entry name" value="tRNA_m1G_MTases_N"/>
</dbReference>
<dbReference type="Proteomes" id="UP000469346">
    <property type="component" value="Unassembled WGS sequence"/>
</dbReference>
<proteinExistence type="inferred from homology"/>
<dbReference type="InterPro" id="IPR003742">
    <property type="entry name" value="RlmH-like"/>
</dbReference>
<evidence type="ECO:0000256" key="2">
    <source>
        <dbReference type="ARBA" id="ARBA00022679"/>
    </source>
</evidence>
<dbReference type="Gene3D" id="3.40.1280.10">
    <property type="match status" value="1"/>
</dbReference>
<gene>
    <name evidence="5" type="primary">rlmH</name>
    <name evidence="6" type="ORF">G3N55_04450</name>
</gene>